<keyword evidence="3" id="KW-1185">Reference proteome</keyword>
<feature type="region of interest" description="Disordered" evidence="1">
    <location>
        <begin position="49"/>
        <end position="116"/>
    </location>
</feature>
<evidence type="ECO:0000313" key="3">
    <source>
        <dbReference type="Proteomes" id="UP001500051"/>
    </source>
</evidence>
<proteinExistence type="predicted"/>
<accession>A0ABP7EK23</accession>
<organism evidence="2 3">
    <name type="scientific">Microlunatus aurantiacus</name>
    <dbReference type="NCBI Taxonomy" id="446786"/>
    <lineage>
        <taxon>Bacteria</taxon>
        <taxon>Bacillati</taxon>
        <taxon>Actinomycetota</taxon>
        <taxon>Actinomycetes</taxon>
        <taxon>Propionibacteriales</taxon>
        <taxon>Propionibacteriaceae</taxon>
        <taxon>Microlunatus</taxon>
    </lineage>
</organism>
<sequence length="244" mass="24879">MLHPTGPEPARTYWVRRGVLVAVILLLAVGVVLAVANLTKAAVATAPPPPLPAGNPAASPTPTASGASTPASAAPTPGPSTSRASSTPVSSPPAAASPSASASAQPGPSATVVGTPDCRPAELQVKLAGDRRLSVGENTTFTVSLVNAGRLTCLTSVTAANFELKVYSGKDRIWSSRDCAKTLAPFDKKLAAKGVVAWKMTWDGERSVAGTSCRRGTDKLRGGTYWATAQLKGADPVQVRMIIG</sequence>
<comment type="caution">
    <text evidence="2">The sequence shown here is derived from an EMBL/GenBank/DDBJ whole genome shotgun (WGS) entry which is preliminary data.</text>
</comment>
<protein>
    <submittedName>
        <fullName evidence="2">Uncharacterized protein</fullName>
    </submittedName>
</protein>
<dbReference type="Proteomes" id="UP001500051">
    <property type="component" value="Unassembled WGS sequence"/>
</dbReference>
<feature type="compositionally biased region" description="Low complexity" evidence="1">
    <location>
        <begin position="54"/>
        <end position="111"/>
    </location>
</feature>
<reference evidence="3" key="1">
    <citation type="journal article" date="2019" name="Int. J. Syst. Evol. Microbiol.">
        <title>The Global Catalogue of Microorganisms (GCM) 10K type strain sequencing project: providing services to taxonomists for standard genome sequencing and annotation.</title>
        <authorList>
            <consortium name="The Broad Institute Genomics Platform"/>
            <consortium name="The Broad Institute Genome Sequencing Center for Infectious Disease"/>
            <person name="Wu L."/>
            <person name="Ma J."/>
        </authorList>
    </citation>
    <scope>NUCLEOTIDE SEQUENCE [LARGE SCALE GENOMIC DNA]</scope>
    <source>
        <strain evidence="3">JCM 16548</strain>
    </source>
</reference>
<gene>
    <name evidence="2" type="ORF">GCM10022204_42800</name>
</gene>
<name>A0ABP7EK23_9ACTN</name>
<evidence type="ECO:0000313" key="2">
    <source>
        <dbReference type="EMBL" id="GAA3718277.1"/>
    </source>
</evidence>
<dbReference type="EMBL" id="BAAAYX010000026">
    <property type="protein sequence ID" value="GAA3718277.1"/>
    <property type="molecule type" value="Genomic_DNA"/>
</dbReference>
<evidence type="ECO:0000256" key="1">
    <source>
        <dbReference type="SAM" id="MobiDB-lite"/>
    </source>
</evidence>